<dbReference type="PANTHER" id="PTHR11452">
    <property type="entry name" value="ALPHA-GALACTOSIDASE/ALPHA-N-ACETYLGALACTOSAMINIDASE"/>
    <property type="match status" value="1"/>
</dbReference>
<protein>
    <recommendedName>
        <fullName evidence="3">alpha-galactosidase</fullName>
        <ecNumber evidence="3">3.2.1.22</ecNumber>
    </recommendedName>
</protein>
<dbReference type="PANTHER" id="PTHR11452:SF61">
    <property type="entry name" value="ALPHA-GALACTOSIDASE B-RELATED"/>
    <property type="match status" value="1"/>
</dbReference>
<keyword evidence="7" id="KW-0812">Transmembrane</keyword>
<dbReference type="Proteomes" id="UP001465976">
    <property type="component" value="Unassembled WGS sequence"/>
</dbReference>
<keyword evidence="5" id="KW-0378">Hydrolase</keyword>
<proteinExistence type="inferred from homology"/>
<dbReference type="SUPFAM" id="SSF51445">
    <property type="entry name" value="(Trans)glycosidases"/>
    <property type="match status" value="1"/>
</dbReference>
<keyword evidence="7" id="KW-1133">Transmembrane helix</keyword>
<evidence type="ECO:0000256" key="1">
    <source>
        <dbReference type="ARBA" id="ARBA00001255"/>
    </source>
</evidence>
<keyword evidence="7" id="KW-0472">Membrane</keyword>
<keyword evidence="10" id="KW-1185">Reference proteome</keyword>
<dbReference type="Pfam" id="PF16499">
    <property type="entry name" value="Melibiase_2"/>
    <property type="match status" value="1"/>
</dbReference>
<dbReference type="EMBL" id="JBAHYK010000146">
    <property type="protein sequence ID" value="KAL0577610.1"/>
    <property type="molecule type" value="Genomic_DNA"/>
</dbReference>
<evidence type="ECO:0000256" key="4">
    <source>
        <dbReference type="ARBA" id="ARBA00022729"/>
    </source>
</evidence>
<dbReference type="SUPFAM" id="SSF51011">
    <property type="entry name" value="Glycosyl hydrolase domain"/>
    <property type="match status" value="1"/>
</dbReference>
<dbReference type="InterPro" id="IPR002241">
    <property type="entry name" value="Glyco_hydro_27"/>
</dbReference>
<reference evidence="9 10" key="1">
    <citation type="submission" date="2024-02" db="EMBL/GenBank/DDBJ databases">
        <title>A draft genome for the cacao thread blight pathogen Marasmius crinis-equi.</title>
        <authorList>
            <person name="Cohen S.P."/>
            <person name="Baruah I.K."/>
            <person name="Amoako-Attah I."/>
            <person name="Bukari Y."/>
            <person name="Meinhardt L.W."/>
            <person name="Bailey B.A."/>
        </authorList>
    </citation>
    <scope>NUCLEOTIDE SEQUENCE [LARGE SCALE GENOMIC DNA]</scope>
    <source>
        <strain evidence="9 10">GH-76</strain>
    </source>
</reference>
<name>A0ABR3FQ94_9AGAR</name>
<dbReference type="InterPro" id="IPR013780">
    <property type="entry name" value="Glyco_hydro_b"/>
</dbReference>
<comment type="catalytic activity">
    <reaction evidence="1">
        <text>Hydrolysis of terminal, non-reducing alpha-D-galactose residues in alpha-D-galactosides, including galactose oligosaccharides, galactomannans and galactolipids.</text>
        <dbReference type="EC" id="3.2.1.22"/>
    </reaction>
</comment>
<dbReference type="Gene3D" id="2.60.40.1180">
    <property type="entry name" value="Golgi alpha-mannosidase II"/>
    <property type="match status" value="1"/>
</dbReference>
<dbReference type="InterPro" id="IPR041233">
    <property type="entry name" value="Melibiase_C"/>
</dbReference>
<evidence type="ECO:0000313" key="9">
    <source>
        <dbReference type="EMBL" id="KAL0577610.1"/>
    </source>
</evidence>
<feature type="transmembrane region" description="Helical" evidence="7">
    <location>
        <begin position="202"/>
        <end position="227"/>
    </location>
</feature>
<comment type="caution">
    <text evidence="9">The sequence shown here is derived from an EMBL/GenBank/DDBJ whole genome shotgun (WGS) entry which is preliminary data.</text>
</comment>
<dbReference type="Gene3D" id="3.20.20.70">
    <property type="entry name" value="Aldolase class I"/>
    <property type="match status" value="1"/>
</dbReference>
<keyword evidence="4" id="KW-0732">Signal</keyword>
<comment type="similarity">
    <text evidence="2">Belongs to the glycosyl hydrolase 27 family.</text>
</comment>
<evidence type="ECO:0000313" key="10">
    <source>
        <dbReference type="Proteomes" id="UP001465976"/>
    </source>
</evidence>
<evidence type="ECO:0000256" key="2">
    <source>
        <dbReference type="ARBA" id="ARBA00009743"/>
    </source>
</evidence>
<organism evidence="9 10">
    <name type="scientific">Marasmius crinis-equi</name>
    <dbReference type="NCBI Taxonomy" id="585013"/>
    <lineage>
        <taxon>Eukaryota</taxon>
        <taxon>Fungi</taxon>
        <taxon>Dikarya</taxon>
        <taxon>Basidiomycota</taxon>
        <taxon>Agaricomycotina</taxon>
        <taxon>Agaricomycetes</taxon>
        <taxon>Agaricomycetidae</taxon>
        <taxon>Agaricales</taxon>
        <taxon>Marasmiineae</taxon>
        <taxon>Marasmiaceae</taxon>
        <taxon>Marasmius</taxon>
    </lineage>
</organism>
<gene>
    <name evidence="9" type="ORF">V5O48_004371</name>
</gene>
<evidence type="ECO:0000256" key="3">
    <source>
        <dbReference type="ARBA" id="ARBA00012755"/>
    </source>
</evidence>
<evidence type="ECO:0000256" key="5">
    <source>
        <dbReference type="ARBA" id="ARBA00022801"/>
    </source>
</evidence>
<dbReference type="Pfam" id="PF17801">
    <property type="entry name" value="Melibiase_C"/>
    <property type="match status" value="1"/>
</dbReference>
<accession>A0ABR3FQ94</accession>
<dbReference type="EC" id="3.2.1.22" evidence="3"/>
<evidence type="ECO:0000259" key="8">
    <source>
        <dbReference type="Pfam" id="PF17801"/>
    </source>
</evidence>
<keyword evidence="6" id="KW-0326">Glycosidase</keyword>
<evidence type="ECO:0000256" key="7">
    <source>
        <dbReference type="SAM" id="Phobius"/>
    </source>
</evidence>
<feature type="domain" description="Alpha galactosidase C-terminal" evidence="8">
    <location>
        <begin position="83"/>
        <end position="158"/>
    </location>
</feature>
<dbReference type="InterPro" id="IPR013785">
    <property type="entry name" value="Aldolase_TIM"/>
</dbReference>
<sequence length="228" mass="25445">MDILEIGNGGLNFEESKTHFTAWALMKSPLLIGTSLPTASEETLRILSNKEIIAINQDTEVGTAITPFKWGLNPDWTYDDRHPAQYWSGESQNGTVFMLINVEDEPTDMFFDLTDSPWIRAGRQYSVRDLWTHTDNGTVVRNLTAHNVPPHGVVALLLKDAGDEPSGTQPPCAQPEWCMDRNGTLIDVSAPAPNAFDRTIRLFLACLDPAIVPWILTFLISGLMHYFT</sequence>
<evidence type="ECO:0000256" key="6">
    <source>
        <dbReference type="ARBA" id="ARBA00023295"/>
    </source>
</evidence>
<dbReference type="InterPro" id="IPR017853">
    <property type="entry name" value="GH"/>
</dbReference>